<keyword evidence="7" id="KW-0807">Transducer</keyword>
<name>A7T0I0_NEMVE</name>
<dbReference type="AlphaFoldDB" id="A7T0I0"/>
<dbReference type="PhylomeDB" id="A7T0I0"/>
<dbReference type="GO" id="GO:0004930">
    <property type="term" value="F:G protein-coupled receptor activity"/>
    <property type="evidence" value="ECO:0007669"/>
    <property type="project" value="UniProtKB-KW"/>
</dbReference>
<dbReference type="OMA" id="VFFMPRM"/>
<evidence type="ECO:0000256" key="5">
    <source>
        <dbReference type="ARBA" id="ARBA00023136"/>
    </source>
</evidence>
<dbReference type="eggNOG" id="KOG3656">
    <property type="taxonomic scope" value="Eukaryota"/>
</dbReference>
<evidence type="ECO:0000256" key="2">
    <source>
        <dbReference type="ARBA" id="ARBA00022692"/>
    </source>
</evidence>
<dbReference type="Proteomes" id="UP000001593">
    <property type="component" value="Unassembled WGS sequence"/>
</dbReference>
<dbReference type="STRING" id="45351.A7T0I0"/>
<evidence type="ECO:0000256" key="7">
    <source>
        <dbReference type="ARBA" id="ARBA00023224"/>
    </source>
</evidence>
<keyword evidence="11" id="KW-1185">Reference proteome</keyword>
<feature type="transmembrane region" description="Helical" evidence="8">
    <location>
        <begin position="34"/>
        <end position="54"/>
    </location>
</feature>
<feature type="transmembrane region" description="Helical" evidence="8">
    <location>
        <begin position="213"/>
        <end position="237"/>
    </location>
</feature>
<organism evidence="10 11">
    <name type="scientific">Nematostella vectensis</name>
    <name type="common">Starlet sea anemone</name>
    <dbReference type="NCBI Taxonomy" id="45351"/>
    <lineage>
        <taxon>Eukaryota</taxon>
        <taxon>Metazoa</taxon>
        <taxon>Cnidaria</taxon>
        <taxon>Anthozoa</taxon>
        <taxon>Hexacorallia</taxon>
        <taxon>Actiniaria</taxon>
        <taxon>Edwardsiidae</taxon>
        <taxon>Nematostella</taxon>
    </lineage>
</organism>
<gene>
    <name evidence="10" type="ORF">NEMVEDRAFT_v1g2877</name>
</gene>
<feature type="transmembrane region" description="Helical" evidence="8">
    <location>
        <begin position="168"/>
        <end position="192"/>
    </location>
</feature>
<dbReference type="SMART" id="SM01381">
    <property type="entry name" value="7TM_GPCR_Srsx"/>
    <property type="match status" value="1"/>
</dbReference>
<feature type="non-terminal residue" evidence="10">
    <location>
        <position position="286"/>
    </location>
</feature>
<dbReference type="KEGG" id="nve:5501338"/>
<dbReference type="FunFam" id="1.20.1070.10:FF:000291">
    <property type="entry name" value="Predicted protein"/>
    <property type="match status" value="1"/>
</dbReference>
<dbReference type="PANTHER" id="PTHR45695:SF9">
    <property type="entry name" value="LEUCOKININ RECEPTOR"/>
    <property type="match status" value="1"/>
</dbReference>
<dbReference type="SUPFAM" id="SSF81321">
    <property type="entry name" value="Family A G protein-coupled receptor-like"/>
    <property type="match status" value="1"/>
</dbReference>
<feature type="non-terminal residue" evidence="10">
    <location>
        <position position="1"/>
    </location>
</feature>
<feature type="transmembrane region" description="Helical" evidence="8">
    <location>
        <begin position="257"/>
        <end position="275"/>
    </location>
</feature>
<dbReference type="InParanoid" id="A7T0I0"/>
<keyword evidence="5 8" id="KW-0472">Membrane</keyword>
<feature type="domain" description="G-protein coupled receptors family 1 profile" evidence="9">
    <location>
        <begin position="13"/>
        <end position="271"/>
    </location>
</feature>
<keyword evidence="6" id="KW-0675">Receptor</keyword>
<evidence type="ECO:0000256" key="8">
    <source>
        <dbReference type="SAM" id="Phobius"/>
    </source>
</evidence>
<evidence type="ECO:0000256" key="1">
    <source>
        <dbReference type="ARBA" id="ARBA00004141"/>
    </source>
</evidence>
<feature type="transmembrane region" description="Helical" evidence="8">
    <location>
        <begin position="85"/>
        <end position="103"/>
    </location>
</feature>
<comment type="subcellular location">
    <subcellularLocation>
        <location evidence="1">Membrane</location>
        <topology evidence="1">Multi-pass membrane protein</topology>
    </subcellularLocation>
</comment>
<feature type="transmembrane region" description="Helical" evidence="8">
    <location>
        <begin position="6"/>
        <end position="22"/>
    </location>
</feature>
<feature type="transmembrane region" description="Helical" evidence="8">
    <location>
        <begin position="115"/>
        <end position="136"/>
    </location>
</feature>
<dbReference type="HOGENOM" id="CLU_009579_6_0_1"/>
<evidence type="ECO:0000313" key="11">
    <source>
        <dbReference type="Proteomes" id="UP000001593"/>
    </source>
</evidence>
<protein>
    <recommendedName>
        <fullName evidence="9">G-protein coupled receptors family 1 profile domain-containing protein</fullName>
    </recommendedName>
</protein>
<keyword evidence="4" id="KW-0297">G-protein coupled receptor</keyword>
<reference evidence="10 11" key="1">
    <citation type="journal article" date="2007" name="Science">
        <title>Sea anemone genome reveals ancestral eumetazoan gene repertoire and genomic organization.</title>
        <authorList>
            <person name="Putnam N.H."/>
            <person name="Srivastava M."/>
            <person name="Hellsten U."/>
            <person name="Dirks B."/>
            <person name="Chapman J."/>
            <person name="Salamov A."/>
            <person name="Terry A."/>
            <person name="Shapiro H."/>
            <person name="Lindquist E."/>
            <person name="Kapitonov V.V."/>
            <person name="Jurka J."/>
            <person name="Genikhovich G."/>
            <person name="Grigoriev I.V."/>
            <person name="Lucas S.M."/>
            <person name="Steele R.E."/>
            <person name="Finnerty J.R."/>
            <person name="Technau U."/>
            <person name="Martindale M.Q."/>
            <person name="Rokhsar D.S."/>
        </authorList>
    </citation>
    <scope>NUCLEOTIDE SEQUENCE [LARGE SCALE GENOMIC DNA]</scope>
    <source>
        <strain evidence="11">CH2 X CH6</strain>
    </source>
</reference>
<dbReference type="Gene3D" id="1.20.1070.10">
    <property type="entry name" value="Rhodopsin 7-helix transmembrane proteins"/>
    <property type="match status" value="1"/>
</dbReference>
<proteinExistence type="predicted"/>
<accession>A7T0I0</accession>
<dbReference type="InterPro" id="IPR017452">
    <property type="entry name" value="GPCR_Rhodpsn_7TM"/>
</dbReference>
<keyword evidence="2 8" id="KW-0812">Transmembrane</keyword>
<sequence>LAYVIVMILSLLGNVLVIAVVAKNRRMRTPVNFFLINMAVGDVLITVFFMPRMVTRILVGLEWSLDGLAGLVTCKVCASMQEFCSSLSILVFISIAIDRFLAVRFPLKRIINKQVSLIAIGVIWVSAFAMRFPVFYGLTLKRYGSKVYCVFNLETRRSIDTYYKFSFAFFYAIPLAVVIVLYSAIMVTLWMHKRPGAFSSSQQRYQIQRTRKVMKMLIAIVVNFTLCWFLYLCLPIITESRLISSARALCTLYYLRFFFSHVNCCLNPLVYLLFIENYRRGVKIIL</sequence>
<evidence type="ECO:0000313" key="10">
    <source>
        <dbReference type="EMBL" id="EDO30543.1"/>
    </source>
</evidence>
<dbReference type="EMBL" id="DS470027">
    <property type="protein sequence ID" value="EDO30543.1"/>
    <property type="molecule type" value="Genomic_DNA"/>
</dbReference>
<evidence type="ECO:0000259" key="9">
    <source>
        <dbReference type="PROSITE" id="PS50262"/>
    </source>
</evidence>
<evidence type="ECO:0000256" key="4">
    <source>
        <dbReference type="ARBA" id="ARBA00023040"/>
    </source>
</evidence>
<dbReference type="Pfam" id="PF00001">
    <property type="entry name" value="7tm_1"/>
    <property type="match status" value="1"/>
</dbReference>
<dbReference type="InterPro" id="IPR000276">
    <property type="entry name" value="GPCR_Rhodpsn"/>
</dbReference>
<dbReference type="PANTHER" id="PTHR45695">
    <property type="entry name" value="LEUCOKININ RECEPTOR-RELATED"/>
    <property type="match status" value="1"/>
</dbReference>
<evidence type="ECO:0000256" key="3">
    <source>
        <dbReference type="ARBA" id="ARBA00022989"/>
    </source>
</evidence>
<dbReference type="PRINTS" id="PR00237">
    <property type="entry name" value="GPCRRHODOPSN"/>
</dbReference>
<dbReference type="PROSITE" id="PS50262">
    <property type="entry name" value="G_PROTEIN_RECEP_F1_2"/>
    <property type="match status" value="1"/>
</dbReference>
<evidence type="ECO:0000256" key="6">
    <source>
        <dbReference type="ARBA" id="ARBA00023170"/>
    </source>
</evidence>
<dbReference type="GO" id="GO:0016020">
    <property type="term" value="C:membrane"/>
    <property type="evidence" value="ECO:0007669"/>
    <property type="project" value="UniProtKB-SubCell"/>
</dbReference>
<dbReference type="OrthoDB" id="5952899at2759"/>
<keyword evidence="3 8" id="KW-1133">Transmembrane helix</keyword>